<protein>
    <submittedName>
        <fullName evidence="2">Uncharacterized protein</fullName>
    </submittedName>
</protein>
<sequence length="145" mass="16293">MQRGEGFFDENKYSKWLLVVVICMGVAIGGYLYYSSIAIGGTSDNGMWKANYKKNSDETVGGWIGHLQQKSGGKVMIKEVSFTDNGKTVVEHKGFTEGKSEDGSVTKLNPLSTDFYLGDPPKKEHVYKLHITWEKKDSPRQILFF</sequence>
<evidence type="ECO:0000256" key="1">
    <source>
        <dbReference type="SAM" id="Phobius"/>
    </source>
</evidence>
<name>A0A941FJI7_9BACI</name>
<keyword evidence="1" id="KW-1133">Transmembrane helix</keyword>
<gene>
    <name evidence="2" type="ORF">KEH51_08680</name>
</gene>
<evidence type="ECO:0000313" key="2">
    <source>
        <dbReference type="EMBL" id="MBR8644576.1"/>
    </source>
</evidence>
<dbReference type="EMBL" id="JAGTPW010000012">
    <property type="protein sequence ID" value="MBR8644576.1"/>
    <property type="molecule type" value="Genomic_DNA"/>
</dbReference>
<dbReference type="Proteomes" id="UP000680045">
    <property type="component" value="Unassembled WGS sequence"/>
</dbReference>
<feature type="transmembrane region" description="Helical" evidence="1">
    <location>
        <begin position="16"/>
        <end position="34"/>
    </location>
</feature>
<dbReference type="AlphaFoldDB" id="A0A941FJI7"/>
<keyword evidence="1" id="KW-0812">Transmembrane</keyword>
<comment type="caution">
    <text evidence="2">The sequence shown here is derived from an EMBL/GenBank/DDBJ whole genome shotgun (WGS) entry which is preliminary data.</text>
</comment>
<accession>A0A941FJI7</accession>
<reference evidence="2" key="1">
    <citation type="submission" date="2021-04" db="EMBL/GenBank/DDBJ databases">
        <title>Whole genome sequencing of Enterococci isolates from hospitalized patients.</title>
        <authorList>
            <person name="Ogoti B.M."/>
            <person name="Onyambu F.G."/>
        </authorList>
    </citation>
    <scope>NUCLEOTIDE SEQUENCE</scope>
    <source>
        <strain evidence="2">242</strain>
    </source>
</reference>
<evidence type="ECO:0000313" key="3">
    <source>
        <dbReference type="Proteomes" id="UP000680045"/>
    </source>
</evidence>
<keyword evidence="1" id="KW-0472">Membrane</keyword>
<organism evidence="2 3">
    <name type="scientific">Peribacillus frigoritolerans</name>
    <dbReference type="NCBI Taxonomy" id="450367"/>
    <lineage>
        <taxon>Bacteria</taxon>
        <taxon>Bacillati</taxon>
        <taxon>Bacillota</taxon>
        <taxon>Bacilli</taxon>
        <taxon>Bacillales</taxon>
        <taxon>Bacillaceae</taxon>
        <taxon>Peribacillus</taxon>
    </lineage>
</organism>
<proteinExistence type="predicted"/>